<dbReference type="PANTHER" id="PTHR23417">
    <property type="entry name" value="3-DEOXY-D-MANNO-OCTULOSONIC-ACID TRANSFERASE/TRNA GUANINE-N 7 - -METHYLTRANSFERASE"/>
    <property type="match status" value="1"/>
</dbReference>
<reference evidence="8" key="2">
    <citation type="submission" date="2021-04" db="EMBL/GenBank/DDBJ databases">
        <authorList>
            <person name="Gilroy R."/>
        </authorList>
    </citation>
    <scope>NUCLEOTIDE SEQUENCE</scope>
    <source>
        <strain evidence="8">ChiBcec15-1070</strain>
    </source>
</reference>
<feature type="binding site" evidence="7">
    <location>
        <position position="161"/>
    </location>
    <ligand>
        <name>substrate</name>
    </ligand>
</feature>
<dbReference type="InterPro" id="IPR055361">
    <property type="entry name" value="tRNA_methyltr_TrmB_bact"/>
</dbReference>
<feature type="binding site" evidence="7">
    <location>
        <position position="125"/>
    </location>
    <ligand>
        <name>S-adenosyl-L-methionine</name>
        <dbReference type="ChEBI" id="CHEBI:59789"/>
    </ligand>
</feature>
<evidence type="ECO:0000256" key="1">
    <source>
        <dbReference type="ARBA" id="ARBA00000142"/>
    </source>
</evidence>
<keyword evidence="4 7" id="KW-0808">Transferase</keyword>
<dbReference type="Proteomes" id="UP000823926">
    <property type="component" value="Unassembled WGS sequence"/>
</dbReference>
<evidence type="ECO:0000256" key="3">
    <source>
        <dbReference type="ARBA" id="ARBA00022603"/>
    </source>
</evidence>
<dbReference type="GO" id="GO:0043527">
    <property type="term" value="C:tRNA methyltransferase complex"/>
    <property type="evidence" value="ECO:0007669"/>
    <property type="project" value="TreeGrafter"/>
</dbReference>
<feature type="binding site" evidence="7">
    <location>
        <position position="51"/>
    </location>
    <ligand>
        <name>S-adenosyl-L-methionine</name>
        <dbReference type="ChEBI" id="CHEBI:59789"/>
    </ligand>
</feature>
<dbReference type="EC" id="2.1.1.33" evidence="7"/>
<gene>
    <name evidence="7 8" type="primary">trmB</name>
    <name evidence="8" type="ORF">H9888_01235</name>
</gene>
<evidence type="ECO:0000256" key="2">
    <source>
        <dbReference type="ARBA" id="ARBA00003015"/>
    </source>
</evidence>
<dbReference type="PANTHER" id="PTHR23417:SF14">
    <property type="entry name" value="PENTACOTRIPEPTIDE-REPEAT REGION OF PRORP DOMAIN-CONTAINING PROTEIN"/>
    <property type="match status" value="1"/>
</dbReference>
<dbReference type="NCBIfam" id="NF001080">
    <property type="entry name" value="PRK00121.2-2"/>
    <property type="match status" value="1"/>
</dbReference>
<evidence type="ECO:0000313" key="9">
    <source>
        <dbReference type="Proteomes" id="UP000823926"/>
    </source>
</evidence>
<dbReference type="NCBIfam" id="TIGR00091">
    <property type="entry name" value="tRNA (guanosine(46)-N7)-methyltransferase TrmB"/>
    <property type="match status" value="1"/>
</dbReference>
<dbReference type="PROSITE" id="PS51625">
    <property type="entry name" value="SAM_MT_TRMB"/>
    <property type="match status" value="1"/>
</dbReference>
<name>A0A9D1TYB9_9BACT</name>
<comment type="similarity">
    <text evidence="7">Belongs to the class I-like SAM-binding methyltransferase superfamily. TrmB family.</text>
</comment>
<dbReference type="InterPro" id="IPR029063">
    <property type="entry name" value="SAM-dependent_MTases_sf"/>
</dbReference>
<comment type="caution">
    <text evidence="7">Lacks conserved residue(s) required for the propagation of feature annotation.</text>
</comment>
<reference evidence="8" key="1">
    <citation type="journal article" date="2021" name="PeerJ">
        <title>Extensive microbial diversity within the chicken gut microbiome revealed by metagenomics and culture.</title>
        <authorList>
            <person name="Gilroy R."/>
            <person name="Ravi A."/>
            <person name="Getino M."/>
            <person name="Pursley I."/>
            <person name="Horton D.L."/>
            <person name="Alikhan N.F."/>
            <person name="Baker D."/>
            <person name="Gharbi K."/>
            <person name="Hall N."/>
            <person name="Watson M."/>
            <person name="Adriaenssens E.M."/>
            <person name="Foster-Nyarko E."/>
            <person name="Jarju S."/>
            <person name="Secka A."/>
            <person name="Antonio M."/>
            <person name="Oren A."/>
            <person name="Chaudhuri R.R."/>
            <person name="La Ragione R."/>
            <person name="Hildebrand F."/>
            <person name="Pallen M.J."/>
        </authorList>
    </citation>
    <scope>NUCLEOTIDE SEQUENCE</scope>
    <source>
        <strain evidence="8">ChiBcec15-1070</strain>
    </source>
</reference>
<feature type="binding site" evidence="7">
    <location>
        <position position="76"/>
    </location>
    <ligand>
        <name>S-adenosyl-L-methionine</name>
        <dbReference type="ChEBI" id="CHEBI:59789"/>
    </ligand>
</feature>
<sequence length="246" mass="27710">MGKNKLKKFSENLTFRCMVQPEFDEIFGKDHPLKGHWRSDFFGNDNPIVLELGCGRGEYTVGLAAAHPEVNYIGVDIKGARMWRGAKTATEQEMANVAFLRTRIEFIGSFFAPGEVDQIWITFPDPQMNKRRVNKRLTAPGFLERYAQFLRPDGIIHLKTDSGHLHNYTRAVLEANGIVPTVCCDDIYGKGIADARLSIKTTYETRFLAEGLPITYLQWSPGGRTSFTAPDFPADELLVGEHTPVR</sequence>
<dbReference type="EMBL" id="DXHL01000006">
    <property type="protein sequence ID" value="HIW10099.1"/>
    <property type="molecule type" value="Genomic_DNA"/>
</dbReference>
<keyword evidence="3 7" id="KW-0489">Methyltransferase</keyword>
<evidence type="ECO:0000313" key="8">
    <source>
        <dbReference type="EMBL" id="HIW10099.1"/>
    </source>
</evidence>
<feature type="binding site" evidence="7">
    <location>
        <begin position="201"/>
        <end position="204"/>
    </location>
    <ligand>
        <name>substrate</name>
    </ligand>
</feature>
<comment type="pathway">
    <text evidence="7">tRNA modification; N(7)-methylguanine-tRNA biosynthesis.</text>
</comment>
<comment type="caution">
    <text evidence="8">The sequence shown here is derived from an EMBL/GenBank/DDBJ whole genome shotgun (WGS) entry which is preliminary data.</text>
</comment>
<dbReference type="Pfam" id="PF02390">
    <property type="entry name" value="Methyltransf_4"/>
    <property type="match status" value="1"/>
</dbReference>
<dbReference type="InterPro" id="IPR003358">
    <property type="entry name" value="tRNA_(Gua-N-7)_MeTrfase_Trmb"/>
</dbReference>
<evidence type="ECO:0000256" key="7">
    <source>
        <dbReference type="HAMAP-Rule" id="MF_01057"/>
    </source>
</evidence>
<proteinExistence type="inferred from homology"/>
<dbReference type="HAMAP" id="MF_01057">
    <property type="entry name" value="tRNA_methyltr_TrmB"/>
    <property type="match status" value="1"/>
</dbReference>
<evidence type="ECO:0000256" key="5">
    <source>
        <dbReference type="ARBA" id="ARBA00022691"/>
    </source>
</evidence>
<evidence type="ECO:0000256" key="4">
    <source>
        <dbReference type="ARBA" id="ARBA00022679"/>
    </source>
</evidence>
<organism evidence="8 9">
    <name type="scientific">Candidatus Rikenella faecigallinarum</name>
    <dbReference type="NCBI Taxonomy" id="2838745"/>
    <lineage>
        <taxon>Bacteria</taxon>
        <taxon>Pseudomonadati</taxon>
        <taxon>Bacteroidota</taxon>
        <taxon>Bacteroidia</taxon>
        <taxon>Bacteroidales</taxon>
        <taxon>Rikenellaceae</taxon>
        <taxon>Rikenella</taxon>
    </lineage>
</organism>
<dbReference type="SUPFAM" id="SSF53335">
    <property type="entry name" value="S-adenosyl-L-methionine-dependent methyltransferases"/>
    <property type="match status" value="1"/>
</dbReference>
<dbReference type="CDD" id="cd02440">
    <property type="entry name" value="AdoMet_MTases"/>
    <property type="match status" value="1"/>
</dbReference>
<protein>
    <recommendedName>
        <fullName evidence="7">tRNA (guanine-N(7)-)-methyltransferase</fullName>
        <ecNumber evidence="7">2.1.1.33</ecNumber>
    </recommendedName>
    <alternativeName>
        <fullName evidence="7">tRNA (guanine(46)-N(7))-methyltransferase</fullName>
    </alternativeName>
    <alternativeName>
        <fullName evidence="7">tRNA(m7G46)-methyltransferase</fullName>
    </alternativeName>
</protein>
<dbReference type="Gene3D" id="3.40.50.150">
    <property type="entry name" value="Vaccinia Virus protein VP39"/>
    <property type="match status" value="1"/>
</dbReference>
<evidence type="ECO:0000256" key="6">
    <source>
        <dbReference type="ARBA" id="ARBA00022694"/>
    </source>
</evidence>
<dbReference type="AlphaFoldDB" id="A0A9D1TYB9"/>
<comment type="function">
    <text evidence="2 7">Catalyzes the formation of N(7)-methylguanine at position 46 (m7G46) in tRNA.</text>
</comment>
<keyword evidence="5 7" id="KW-0949">S-adenosyl-L-methionine</keyword>
<accession>A0A9D1TYB9</accession>
<comment type="catalytic activity">
    <reaction evidence="1 7">
        <text>guanosine(46) in tRNA + S-adenosyl-L-methionine = N(7)-methylguanosine(46) in tRNA + S-adenosyl-L-homocysteine</text>
        <dbReference type="Rhea" id="RHEA:42708"/>
        <dbReference type="Rhea" id="RHEA-COMP:10188"/>
        <dbReference type="Rhea" id="RHEA-COMP:10189"/>
        <dbReference type="ChEBI" id="CHEBI:57856"/>
        <dbReference type="ChEBI" id="CHEBI:59789"/>
        <dbReference type="ChEBI" id="CHEBI:74269"/>
        <dbReference type="ChEBI" id="CHEBI:74480"/>
        <dbReference type="EC" id="2.1.1.33"/>
    </reaction>
</comment>
<dbReference type="GO" id="GO:0008176">
    <property type="term" value="F:tRNA (guanine(46)-N7)-methyltransferase activity"/>
    <property type="evidence" value="ECO:0007669"/>
    <property type="project" value="UniProtKB-UniRule"/>
</dbReference>
<keyword evidence="6 7" id="KW-0819">tRNA processing</keyword>